<accession>B1ZYJ0</accession>
<dbReference type="Gene3D" id="1.10.357.10">
    <property type="entry name" value="Tetracycline Repressor, domain 2"/>
    <property type="match status" value="1"/>
</dbReference>
<sequence length="201" mass="22645">MDAALELIWTQSYGAVTIDDICKRADVRKGSFYYFFDSKEQLAVAALERLWNDDWKPRMDEIFSASLEPLDRLKGYLAGVYRRQSETKKRTGRMLGCPVASVGSEMGTTECTICEKTREMVGRKRRYIEATVREAIANGSLEPGDPVKRTTVLMSFIEGLTLQARIMNDPEILKGLPELGLEILRVRAVQPELEPTPVPAL</sequence>
<gene>
    <name evidence="6" type="ordered locus">Oter_3816</name>
</gene>
<proteinExistence type="predicted"/>
<dbReference type="GO" id="GO:0003677">
    <property type="term" value="F:DNA binding"/>
    <property type="evidence" value="ECO:0007669"/>
    <property type="project" value="UniProtKB-UniRule"/>
</dbReference>
<feature type="DNA-binding region" description="H-T-H motif" evidence="4">
    <location>
        <begin position="17"/>
        <end position="36"/>
    </location>
</feature>
<dbReference type="InterPro" id="IPR009057">
    <property type="entry name" value="Homeodomain-like_sf"/>
</dbReference>
<dbReference type="Pfam" id="PF16925">
    <property type="entry name" value="TetR_C_13"/>
    <property type="match status" value="1"/>
</dbReference>
<organism evidence="6 7">
    <name type="scientific">Opitutus terrae (strain DSM 11246 / JCM 15787 / PB90-1)</name>
    <dbReference type="NCBI Taxonomy" id="452637"/>
    <lineage>
        <taxon>Bacteria</taxon>
        <taxon>Pseudomonadati</taxon>
        <taxon>Verrucomicrobiota</taxon>
        <taxon>Opitutia</taxon>
        <taxon>Opitutales</taxon>
        <taxon>Opitutaceae</taxon>
        <taxon>Opitutus</taxon>
    </lineage>
</organism>
<evidence type="ECO:0000256" key="4">
    <source>
        <dbReference type="PROSITE-ProRule" id="PRU00335"/>
    </source>
</evidence>
<keyword evidence="7" id="KW-1185">Reference proteome</keyword>
<dbReference type="HOGENOM" id="CLU_069356_28_1_0"/>
<evidence type="ECO:0000256" key="3">
    <source>
        <dbReference type="ARBA" id="ARBA00023163"/>
    </source>
</evidence>
<evidence type="ECO:0000259" key="5">
    <source>
        <dbReference type="PROSITE" id="PS50977"/>
    </source>
</evidence>
<dbReference type="PANTHER" id="PTHR47506">
    <property type="entry name" value="TRANSCRIPTIONAL REGULATORY PROTEIN"/>
    <property type="match status" value="1"/>
</dbReference>
<keyword evidence="2 4" id="KW-0238">DNA-binding</keyword>
<dbReference type="OrthoDB" id="9814703at2"/>
<dbReference type="PROSITE" id="PS50977">
    <property type="entry name" value="HTH_TETR_2"/>
    <property type="match status" value="1"/>
</dbReference>
<dbReference type="AlphaFoldDB" id="B1ZYJ0"/>
<evidence type="ECO:0000256" key="1">
    <source>
        <dbReference type="ARBA" id="ARBA00023015"/>
    </source>
</evidence>
<dbReference type="EMBL" id="CP001032">
    <property type="protein sequence ID" value="ACB77091.1"/>
    <property type="molecule type" value="Genomic_DNA"/>
</dbReference>
<protein>
    <submittedName>
        <fullName evidence="6">Transcriptional regulator, TetR family</fullName>
    </submittedName>
</protein>
<dbReference type="RefSeq" id="WP_012376620.1">
    <property type="nucleotide sequence ID" value="NC_010571.1"/>
</dbReference>
<dbReference type="eggNOG" id="COG1309">
    <property type="taxonomic scope" value="Bacteria"/>
</dbReference>
<dbReference type="InterPro" id="IPR036271">
    <property type="entry name" value="Tet_transcr_reg_TetR-rel_C_sf"/>
</dbReference>
<name>B1ZYJ0_OPITP</name>
<dbReference type="SUPFAM" id="SSF46689">
    <property type="entry name" value="Homeodomain-like"/>
    <property type="match status" value="1"/>
</dbReference>
<dbReference type="SUPFAM" id="SSF48498">
    <property type="entry name" value="Tetracyclin repressor-like, C-terminal domain"/>
    <property type="match status" value="1"/>
</dbReference>
<dbReference type="KEGG" id="ote:Oter_3816"/>
<evidence type="ECO:0000313" key="7">
    <source>
        <dbReference type="Proteomes" id="UP000007013"/>
    </source>
</evidence>
<dbReference type="STRING" id="452637.Oter_3816"/>
<reference evidence="6 7" key="1">
    <citation type="journal article" date="2011" name="J. Bacteriol.">
        <title>Genome sequence of the verrucomicrobium Opitutus terrae PB90-1, an abundant inhabitant of rice paddy soil ecosystems.</title>
        <authorList>
            <person name="van Passel M.W."/>
            <person name="Kant R."/>
            <person name="Palva A."/>
            <person name="Copeland A."/>
            <person name="Lucas S."/>
            <person name="Lapidus A."/>
            <person name="Glavina del Rio T."/>
            <person name="Pitluck S."/>
            <person name="Goltsman E."/>
            <person name="Clum A."/>
            <person name="Sun H."/>
            <person name="Schmutz J."/>
            <person name="Larimer F.W."/>
            <person name="Land M.L."/>
            <person name="Hauser L."/>
            <person name="Kyrpides N."/>
            <person name="Mikhailova N."/>
            <person name="Richardson P.P."/>
            <person name="Janssen P.H."/>
            <person name="de Vos W.M."/>
            <person name="Smidt H."/>
        </authorList>
    </citation>
    <scope>NUCLEOTIDE SEQUENCE [LARGE SCALE GENOMIC DNA]</scope>
    <source>
        <strain evidence="7">DSM 11246 / JCM 15787 / PB90-1</strain>
    </source>
</reference>
<keyword evidence="3" id="KW-0804">Transcription</keyword>
<dbReference type="InterPro" id="IPR011075">
    <property type="entry name" value="TetR_C"/>
</dbReference>
<dbReference type="PANTHER" id="PTHR47506:SF1">
    <property type="entry name" value="HTH-TYPE TRANSCRIPTIONAL REGULATOR YJDC"/>
    <property type="match status" value="1"/>
</dbReference>
<evidence type="ECO:0000256" key="2">
    <source>
        <dbReference type="ARBA" id="ARBA00023125"/>
    </source>
</evidence>
<feature type="domain" description="HTH tetR-type" evidence="5">
    <location>
        <begin position="1"/>
        <end position="54"/>
    </location>
</feature>
<dbReference type="Proteomes" id="UP000007013">
    <property type="component" value="Chromosome"/>
</dbReference>
<keyword evidence="1" id="KW-0805">Transcription regulation</keyword>
<dbReference type="Pfam" id="PF00440">
    <property type="entry name" value="TetR_N"/>
    <property type="match status" value="1"/>
</dbReference>
<evidence type="ECO:0000313" key="6">
    <source>
        <dbReference type="EMBL" id="ACB77091.1"/>
    </source>
</evidence>
<dbReference type="InterPro" id="IPR001647">
    <property type="entry name" value="HTH_TetR"/>
</dbReference>